<dbReference type="EMBL" id="CP003740">
    <property type="protein sequence ID" value="AGI66926.1"/>
    <property type="molecule type" value="Genomic_DNA"/>
</dbReference>
<evidence type="ECO:0000256" key="1">
    <source>
        <dbReference type="ARBA" id="ARBA00009387"/>
    </source>
</evidence>
<dbReference type="STRING" id="391626.OAN307_c12250"/>
<evidence type="ECO:0000259" key="2">
    <source>
        <dbReference type="Pfam" id="PF01464"/>
    </source>
</evidence>
<dbReference type="KEGG" id="oat:OAN307_c12250"/>
<comment type="similarity">
    <text evidence="1">Belongs to the virb1 family.</text>
</comment>
<dbReference type="Pfam" id="PF01464">
    <property type="entry name" value="SLT"/>
    <property type="match status" value="1"/>
</dbReference>
<evidence type="ECO:0000313" key="3">
    <source>
        <dbReference type="EMBL" id="AGI66926.1"/>
    </source>
</evidence>
<proteinExistence type="inferred from homology"/>
<dbReference type="InterPro" id="IPR023346">
    <property type="entry name" value="Lysozyme-like_dom_sf"/>
</dbReference>
<gene>
    <name evidence="3" type="ORF">OAN307_c12250</name>
</gene>
<dbReference type="HOGENOM" id="CLU_091674_0_0_5"/>
<dbReference type="SUPFAM" id="SSF53955">
    <property type="entry name" value="Lysozyme-like"/>
    <property type="match status" value="1"/>
</dbReference>
<dbReference type="AlphaFoldDB" id="M9R9C0"/>
<reference evidence="3 4" key="1">
    <citation type="journal article" date="2013" name="PLoS ONE">
        <title>Poles Apart: Arctic and Antarctic Octadecabacter strains Share High Genome Plasticity and a New Type of Xanthorhodopsin.</title>
        <authorList>
            <person name="Vollmers J."/>
            <person name="Voget S."/>
            <person name="Dietrich S."/>
            <person name="Gollnow K."/>
            <person name="Smits M."/>
            <person name="Meyer K."/>
            <person name="Brinkhoff T."/>
            <person name="Simon M."/>
            <person name="Daniel R."/>
        </authorList>
    </citation>
    <scope>NUCLEOTIDE SEQUENCE [LARGE SCALE GENOMIC DNA]</scope>
    <source>
        <strain evidence="3 4">307</strain>
    </source>
</reference>
<name>M9R9C0_9RHOB</name>
<dbReference type="InterPro" id="IPR008258">
    <property type="entry name" value="Transglycosylase_SLT_dom_1"/>
</dbReference>
<dbReference type="Gene3D" id="1.10.530.10">
    <property type="match status" value="1"/>
</dbReference>
<dbReference type="Proteomes" id="UP000005307">
    <property type="component" value="Chromosome"/>
</dbReference>
<keyword evidence="4" id="KW-1185">Reference proteome</keyword>
<organism evidence="3 4">
    <name type="scientific">Octadecabacter antarcticus 307</name>
    <dbReference type="NCBI Taxonomy" id="391626"/>
    <lineage>
        <taxon>Bacteria</taxon>
        <taxon>Pseudomonadati</taxon>
        <taxon>Pseudomonadota</taxon>
        <taxon>Alphaproteobacteria</taxon>
        <taxon>Rhodobacterales</taxon>
        <taxon>Roseobacteraceae</taxon>
        <taxon>Octadecabacter</taxon>
    </lineage>
</organism>
<protein>
    <submittedName>
        <fullName evidence="3">Transglycosylase-like protein</fullName>
    </submittedName>
</protein>
<dbReference type="eggNOG" id="COG0741">
    <property type="taxonomic scope" value="Bacteria"/>
</dbReference>
<feature type="domain" description="Transglycosylase SLT" evidence="2">
    <location>
        <begin position="146"/>
        <end position="214"/>
    </location>
</feature>
<accession>M9R9C0</accession>
<sequence length="280" mass="31243">MVRAMFVIRALLGGILAIIMGTSALAEWPVGGPETQTRPLSRHDAAQVRTESARAVLAALRPPSRPVYMVRHPVTISQNPTLRPVARINYIPDARWDFRDDSDSWTRATLSALRSHGSDLQDTVPRDIVNWCPTYTKNPPHLRRAFWVGMMSALVKHESTYRPTAVGGGNLWFGLMQIYPDTARRYGCYATTGEALKDPEDNLSCAVRIMNVTVPRDNAIAVRDSRWRGVAADWGPMTNRSKIAEMAAWTRVQDYCVSRSSIRPHARPTVQATLSTMNDG</sequence>
<evidence type="ECO:0000313" key="4">
    <source>
        <dbReference type="Proteomes" id="UP000005307"/>
    </source>
</evidence>
<dbReference type="CDD" id="cd00254">
    <property type="entry name" value="LT-like"/>
    <property type="match status" value="1"/>
</dbReference>